<keyword evidence="1" id="KW-0813">Transport</keyword>
<reference evidence="5 6" key="1">
    <citation type="submission" date="2009-01" db="EMBL/GenBank/DDBJ databases">
        <authorList>
            <person name="Qin X."/>
            <person name="Bachman B."/>
            <person name="Battles P."/>
            <person name="Bell A."/>
            <person name="Bess C."/>
            <person name="Bickham C."/>
            <person name="Chaboub L."/>
            <person name="Chen D."/>
            <person name="Coyle M."/>
            <person name="Deiros D.R."/>
            <person name="Dinh H."/>
            <person name="Forbes L."/>
            <person name="Fowler G."/>
            <person name="Francisco L."/>
            <person name="Fu Q."/>
            <person name="Gubbala S."/>
            <person name="Hale W."/>
            <person name="Han Y."/>
            <person name="Hemphill L."/>
            <person name="Highlander S.K."/>
            <person name="Hirani K."/>
            <person name="Hogues M."/>
            <person name="Jackson L."/>
            <person name="Jakkamsetti A."/>
            <person name="Javaid M."/>
            <person name="Jiang H."/>
            <person name="Korchina V."/>
            <person name="Kovar C."/>
            <person name="Lara F."/>
            <person name="Lee S."/>
            <person name="Mata R."/>
            <person name="Mathew T."/>
            <person name="Moen C."/>
            <person name="Morales K."/>
            <person name="Munidasa M."/>
            <person name="Nazareth L."/>
            <person name="Ngo R."/>
            <person name="Nguyen L."/>
            <person name="Okwuonu G."/>
            <person name="Ongeri F."/>
            <person name="Patil S."/>
            <person name="Petrosino J."/>
            <person name="Pham C."/>
            <person name="Pham P."/>
            <person name="Pu L.-L."/>
            <person name="Puazo M."/>
            <person name="Raj R."/>
            <person name="Reid J."/>
            <person name="Rouhana J."/>
            <person name="Saada N."/>
            <person name="Shang Y."/>
            <person name="Simmons D."/>
            <person name="Thornton R."/>
            <person name="Warren J."/>
            <person name="Weissenberger G."/>
            <person name="Zhang J."/>
            <person name="Zhang L."/>
            <person name="Zhou C."/>
            <person name="Zhu D."/>
            <person name="Muzny D."/>
            <person name="Worley K."/>
            <person name="Gibbs R."/>
        </authorList>
    </citation>
    <scope>NUCLEOTIDE SEQUENCE [LARGE SCALE GENOMIC DNA]</scope>
    <source>
        <strain evidence="5 6">DSM 15434</strain>
    </source>
</reference>
<dbReference type="Gene3D" id="3.40.50.300">
    <property type="entry name" value="P-loop containing nucleotide triphosphate hydrolases"/>
    <property type="match status" value="1"/>
</dbReference>
<proteinExistence type="predicted"/>
<dbReference type="SUPFAM" id="SSF52540">
    <property type="entry name" value="P-loop containing nucleoside triphosphate hydrolases"/>
    <property type="match status" value="1"/>
</dbReference>
<evidence type="ECO:0000259" key="4">
    <source>
        <dbReference type="PROSITE" id="PS50893"/>
    </source>
</evidence>
<dbReference type="GO" id="GO:0016887">
    <property type="term" value="F:ATP hydrolysis activity"/>
    <property type="evidence" value="ECO:0007669"/>
    <property type="project" value="InterPro"/>
</dbReference>
<evidence type="ECO:0000256" key="2">
    <source>
        <dbReference type="ARBA" id="ARBA00022741"/>
    </source>
</evidence>
<dbReference type="AlphaFoldDB" id="C0W6V1"/>
<dbReference type="GO" id="GO:0022857">
    <property type="term" value="F:transmembrane transporter activity"/>
    <property type="evidence" value="ECO:0007669"/>
    <property type="project" value="TreeGrafter"/>
</dbReference>
<dbReference type="SMART" id="SM00382">
    <property type="entry name" value="AAA"/>
    <property type="match status" value="1"/>
</dbReference>
<dbReference type="STRING" id="103621.GCA_001067145_02165"/>
<protein>
    <submittedName>
        <fullName evidence="5">ABC transporter, ATP-binding protein</fullName>
    </submittedName>
</protein>
<keyword evidence="3 5" id="KW-0067">ATP-binding</keyword>
<accession>C0W6V1</accession>
<dbReference type="Pfam" id="PF00005">
    <property type="entry name" value="ABC_tran"/>
    <property type="match status" value="1"/>
</dbReference>
<dbReference type="InterPro" id="IPR003593">
    <property type="entry name" value="AAA+_ATPase"/>
</dbReference>
<dbReference type="eggNOG" id="COG1136">
    <property type="taxonomic scope" value="Bacteria"/>
</dbReference>
<evidence type="ECO:0000256" key="3">
    <source>
        <dbReference type="ARBA" id="ARBA00022840"/>
    </source>
</evidence>
<dbReference type="GO" id="GO:0005524">
    <property type="term" value="F:ATP binding"/>
    <property type="evidence" value="ECO:0007669"/>
    <property type="project" value="UniProtKB-KW"/>
</dbReference>
<gene>
    <name evidence="5" type="ORF">HMPREF0058_1595</name>
</gene>
<dbReference type="InterPro" id="IPR003439">
    <property type="entry name" value="ABC_transporter-like_ATP-bd"/>
</dbReference>
<evidence type="ECO:0000313" key="6">
    <source>
        <dbReference type="Proteomes" id="UP000004778"/>
    </source>
</evidence>
<dbReference type="PROSITE" id="PS00211">
    <property type="entry name" value="ABC_TRANSPORTER_1"/>
    <property type="match status" value="1"/>
</dbReference>
<evidence type="ECO:0000313" key="5">
    <source>
        <dbReference type="EMBL" id="EEH65625.1"/>
    </source>
</evidence>
<organism evidence="5 6">
    <name type="scientific">Actinomyces urogenitalis DSM 15434</name>
    <dbReference type="NCBI Taxonomy" id="525246"/>
    <lineage>
        <taxon>Bacteria</taxon>
        <taxon>Bacillati</taxon>
        <taxon>Actinomycetota</taxon>
        <taxon>Actinomycetes</taxon>
        <taxon>Actinomycetales</taxon>
        <taxon>Actinomycetaceae</taxon>
        <taxon>Actinomyces</taxon>
    </lineage>
</organism>
<dbReference type="HOGENOM" id="CLU_000604_1_22_11"/>
<dbReference type="CDD" id="cd03255">
    <property type="entry name" value="ABC_MJ0796_LolCDE_FtsE"/>
    <property type="match status" value="1"/>
</dbReference>
<dbReference type="InterPro" id="IPR027417">
    <property type="entry name" value="P-loop_NTPase"/>
</dbReference>
<feature type="domain" description="ABC transporter" evidence="4">
    <location>
        <begin position="35"/>
        <end position="273"/>
    </location>
</feature>
<dbReference type="PANTHER" id="PTHR24220">
    <property type="entry name" value="IMPORT ATP-BINDING PROTEIN"/>
    <property type="match status" value="1"/>
</dbReference>
<dbReference type="PANTHER" id="PTHR24220:SF86">
    <property type="entry name" value="ABC TRANSPORTER ABCH.1"/>
    <property type="match status" value="1"/>
</dbReference>
<comment type="caution">
    <text evidence="5">The sequence shown here is derived from an EMBL/GenBank/DDBJ whole genome shotgun (WGS) entry which is preliminary data.</text>
</comment>
<evidence type="ECO:0000256" key="1">
    <source>
        <dbReference type="ARBA" id="ARBA00022448"/>
    </source>
</evidence>
<dbReference type="Proteomes" id="UP000004778">
    <property type="component" value="Unassembled WGS sequence"/>
</dbReference>
<dbReference type="InterPro" id="IPR017871">
    <property type="entry name" value="ABC_transporter-like_CS"/>
</dbReference>
<dbReference type="PROSITE" id="PS50893">
    <property type="entry name" value="ABC_TRANSPORTER_2"/>
    <property type="match status" value="1"/>
</dbReference>
<name>C0W6V1_9ACTO</name>
<keyword evidence="6" id="KW-1185">Reference proteome</keyword>
<keyword evidence="2" id="KW-0547">Nucleotide-binding</keyword>
<dbReference type="GO" id="GO:0005886">
    <property type="term" value="C:plasma membrane"/>
    <property type="evidence" value="ECO:0007669"/>
    <property type="project" value="TreeGrafter"/>
</dbReference>
<dbReference type="InterPro" id="IPR017911">
    <property type="entry name" value="MacB-like_ATP-bd"/>
</dbReference>
<dbReference type="InterPro" id="IPR015854">
    <property type="entry name" value="ABC_transpr_LolD-like"/>
</dbReference>
<dbReference type="EMBL" id="ACFH01000109">
    <property type="protein sequence ID" value="EEH65625.1"/>
    <property type="molecule type" value="Genomic_DNA"/>
</dbReference>
<sequence length="275" mass="29185">MTTSAPTPSSPPEPLEAQEATDLLPAPPAGHAPVLSLRGIARTFEVPDADPLHILTDVNLDVYPGEHVAIVGRSGTGKSTLLNILGLIDQASAGSYLLDGVDTATLGESRRAHLRGRTFGFVFQTFNLIPGLTTTENVAAPLLYDRGLAFWGRTARAEELLEAVGLKDKIGGPINRLSGGEQQRVAIARALARKPRIILADEPTGALDVDTGASVMNLLEAQCAQTGAALIIITHDLAVASRARTQYRLEEGRLTPISVERRTHGSLQTLEEVPA</sequence>